<organism evidence="1 2">
    <name type="scientific">Giardia intestinalis</name>
    <name type="common">Giardia lamblia</name>
    <dbReference type="NCBI Taxonomy" id="5741"/>
    <lineage>
        <taxon>Eukaryota</taxon>
        <taxon>Metamonada</taxon>
        <taxon>Diplomonadida</taxon>
        <taxon>Hexamitidae</taxon>
        <taxon>Giardiinae</taxon>
        <taxon>Giardia</taxon>
    </lineage>
</organism>
<accession>V6TZC0</accession>
<dbReference type="AlphaFoldDB" id="V6TZC0"/>
<gene>
    <name evidence="1" type="ORF">GSB_150590</name>
</gene>
<sequence length="71" mass="7482">MADSTLDYLANMSGFEMDFYDSKQFEGGASLDRSAQGGALGEGLASRSLSIGVGNAINEPLSTFNELDIDL</sequence>
<protein>
    <submittedName>
        <fullName evidence="1">Transporter</fullName>
    </submittedName>
</protein>
<evidence type="ECO:0000313" key="2">
    <source>
        <dbReference type="Proteomes" id="UP000018040"/>
    </source>
</evidence>
<dbReference type="EMBL" id="AHHH01000040">
    <property type="protein sequence ID" value="ESU43692.1"/>
    <property type="molecule type" value="Genomic_DNA"/>
</dbReference>
<dbReference type="VEuPathDB" id="GiardiaDB:GL50803_00135873"/>
<dbReference type="Proteomes" id="UP000018040">
    <property type="component" value="Unassembled WGS sequence"/>
</dbReference>
<dbReference type="VEuPathDB" id="GiardiaDB:QR46_0118"/>
<name>V6TZC0_GIAIN</name>
<evidence type="ECO:0000313" key="1">
    <source>
        <dbReference type="EMBL" id="ESU43692.1"/>
    </source>
</evidence>
<comment type="caution">
    <text evidence="1">The sequence shown here is derived from an EMBL/GenBank/DDBJ whole genome shotgun (WGS) entry which is preliminary data.</text>
</comment>
<dbReference type="VEuPathDB" id="GiardiaDB:DHA2_153721"/>
<dbReference type="VEuPathDB" id="GiardiaDB:GL50581_3022"/>
<reference evidence="1 2" key="2">
    <citation type="journal article" date="2013" name="Genome Biol. Evol.">
        <title>Genome sequencing of Giardia lamblia genotypes A2 and B isolates (DH and GS) and comparative analysis with the genomes of genotypes A1 and E (WB and Pig).</title>
        <authorList>
            <person name="Adam R.D."/>
            <person name="Dahlstrom E.W."/>
            <person name="Martens C.A."/>
            <person name="Bruno D.P."/>
            <person name="Barbian K.D."/>
            <person name="Ricklefs S.M."/>
            <person name="Hernandez M.M."/>
            <person name="Narla N.P."/>
            <person name="Patel R.B."/>
            <person name="Porcella S.F."/>
            <person name="Nash T.E."/>
        </authorList>
    </citation>
    <scope>NUCLEOTIDE SEQUENCE [LARGE SCALE GENOMIC DNA]</scope>
    <source>
        <strain evidence="1 2">GS</strain>
    </source>
</reference>
<reference evidence="2" key="1">
    <citation type="submission" date="2012-02" db="EMBL/GenBank/DDBJ databases">
        <title>Genome sequencing of Giardia lamblia Genotypes A2 and B isolates (DH and GS) and comparative analysis with the genomes of Genotypes A1 and E (WB and Pig).</title>
        <authorList>
            <person name="Adam R."/>
            <person name="Dahlstrom E."/>
            <person name="Martens C."/>
            <person name="Bruno D."/>
            <person name="Barbian K."/>
            <person name="Porcella S.F."/>
            <person name="Nash T."/>
        </authorList>
    </citation>
    <scope>NUCLEOTIDE SEQUENCE</scope>
    <source>
        <strain evidence="2">GS</strain>
    </source>
</reference>
<proteinExistence type="predicted"/>
<dbReference type="OrthoDB" id="10322753at2759"/>